<feature type="compositionally biased region" description="Polar residues" evidence="5">
    <location>
        <begin position="1"/>
        <end position="20"/>
    </location>
</feature>
<dbReference type="Pfam" id="PF04228">
    <property type="entry name" value="Zn_peptidase"/>
    <property type="match status" value="1"/>
</dbReference>
<comment type="caution">
    <text evidence="6">The sequence shown here is derived from an EMBL/GenBank/DDBJ whole genome shotgun (WGS) entry which is preliminary data.</text>
</comment>
<dbReference type="Proteomes" id="UP001596514">
    <property type="component" value="Unassembled WGS sequence"/>
</dbReference>
<comment type="subcellular location">
    <subcellularLocation>
        <location evidence="1">Membrane</location>
        <topology evidence="1">Single-pass membrane protein</topology>
    </subcellularLocation>
</comment>
<dbReference type="PANTHER" id="PTHR30168:SF0">
    <property type="entry name" value="INNER MEMBRANE PROTEIN"/>
    <property type="match status" value="1"/>
</dbReference>
<sequence length="272" mass="29802">METANASTSPDVVTSVSQQVTPLTGTTPGSTAATGRQALPRDRAAATSSPLYRTGTLPTMNCQAGQIRAGSAASYRIFVQRIVNCLNRAWKTQFRKTKLAFSHPKLRFSTTKVNTPCGRWPSSAGGLYCSSNRTIYIGVTREVLKNPYPANHAQFIAHEYGHHVQQLAGIMDYYATSVWRAKSATKLAFSRRLELQADCLGSAFLRQIAGDLPVEQAQWEAMVSWVNSNGHKNWPKNDHGKGRSQAYWMERGFNSGSPSGCNTWTAPTGRVA</sequence>
<dbReference type="InterPro" id="IPR007343">
    <property type="entry name" value="Uncharacterised_pept_Zn_put"/>
</dbReference>
<name>A0ABW2SRU0_9ACTN</name>
<evidence type="ECO:0000313" key="6">
    <source>
        <dbReference type="EMBL" id="MFC7598803.1"/>
    </source>
</evidence>
<accession>A0ABW2SRU0</accession>
<evidence type="ECO:0000256" key="5">
    <source>
        <dbReference type="SAM" id="MobiDB-lite"/>
    </source>
</evidence>
<dbReference type="PANTHER" id="PTHR30168">
    <property type="entry name" value="PUTATIVE MEMBRANE PROTEIN YPFJ"/>
    <property type="match status" value="1"/>
</dbReference>
<protein>
    <submittedName>
        <fullName evidence="6">Neutral zinc metallopeptidase</fullName>
    </submittedName>
</protein>
<reference evidence="7" key="1">
    <citation type="journal article" date="2019" name="Int. J. Syst. Evol. Microbiol.">
        <title>The Global Catalogue of Microorganisms (GCM) 10K type strain sequencing project: providing services to taxonomists for standard genome sequencing and annotation.</title>
        <authorList>
            <consortium name="The Broad Institute Genomics Platform"/>
            <consortium name="The Broad Institute Genome Sequencing Center for Infectious Disease"/>
            <person name="Wu L."/>
            <person name="Ma J."/>
        </authorList>
    </citation>
    <scope>NUCLEOTIDE SEQUENCE [LARGE SCALE GENOMIC DNA]</scope>
    <source>
        <strain evidence="7">JCM 10083</strain>
    </source>
</reference>
<evidence type="ECO:0000313" key="7">
    <source>
        <dbReference type="Proteomes" id="UP001596514"/>
    </source>
</evidence>
<feature type="compositionally biased region" description="Low complexity" evidence="5">
    <location>
        <begin position="21"/>
        <end position="35"/>
    </location>
</feature>
<dbReference type="RefSeq" id="WP_343967539.1">
    <property type="nucleotide sequence ID" value="NZ_BAAAGK010000058.1"/>
</dbReference>
<gene>
    <name evidence="6" type="ORF">ACFQVD_01635</name>
</gene>
<keyword evidence="4" id="KW-0472">Membrane</keyword>
<keyword evidence="7" id="KW-1185">Reference proteome</keyword>
<keyword evidence="2" id="KW-0812">Transmembrane</keyword>
<feature type="region of interest" description="Disordered" evidence="5">
    <location>
        <begin position="1"/>
        <end position="49"/>
    </location>
</feature>
<evidence type="ECO:0000256" key="1">
    <source>
        <dbReference type="ARBA" id="ARBA00004167"/>
    </source>
</evidence>
<dbReference type="EMBL" id="JBHTEE010000001">
    <property type="protein sequence ID" value="MFC7598803.1"/>
    <property type="molecule type" value="Genomic_DNA"/>
</dbReference>
<organism evidence="6 7">
    <name type="scientific">Streptosporangium amethystogenes subsp. fukuiense</name>
    <dbReference type="NCBI Taxonomy" id="698418"/>
    <lineage>
        <taxon>Bacteria</taxon>
        <taxon>Bacillati</taxon>
        <taxon>Actinomycetota</taxon>
        <taxon>Actinomycetes</taxon>
        <taxon>Streptosporangiales</taxon>
        <taxon>Streptosporangiaceae</taxon>
        <taxon>Streptosporangium</taxon>
    </lineage>
</organism>
<keyword evidence="3" id="KW-1133">Transmembrane helix</keyword>
<proteinExistence type="predicted"/>
<evidence type="ECO:0000256" key="3">
    <source>
        <dbReference type="ARBA" id="ARBA00022989"/>
    </source>
</evidence>
<evidence type="ECO:0000256" key="4">
    <source>
        <dbReference type="ARBA" id="ARBA00023136"/>
    </source>
</evidence>
<evidence type="ECO:0000256" key="2">
    <source>
        <dbReference type="ARBA" id="ARBA00022692"/>
    </source>
</evidence>